<dbReference type="GO" id="GO:0008124">
    <property type="term" value="F:4-alpha-hydroxytetrahydrobiopterin dehydratase activity"/>
    <property type="evidence" value="ECO:0007669"/>
    <property type="project" value="UniProtKB-EC"/>
</dbReference>
<reference evidence="6" key="3">
    <citation type="submission" date="2025-09" db="UniProtKB">
        <authorList>
            <consortium name="Ensembl"/>
        </authorList>
    </citation>
    <scope>IDENTIFICATION</scope>
</reference>
<evidence type="ECO:0000256" key="4">
    <source>
        <dbReference type="ARBA" id="ARBA00023007"/>
    </source>
</evidence>
<dbReference type="GeneTree" id="ENSGT00950000185425"/>
<keyword evidence="7" id="KW-1185">Reference proteome</keyword>
<dbReference type="InterPro" id="IPR001533">
    <property type="entry name" value="Pterin_deHydtase"/>
</dbReference>
<evidence type="ECO:0000313" key="7">
    <source>
        <dbReference type="Proteomes" id="UP000694520"/>
    </source>
</evidence>
<dbReference type="Gene3D" id="3.30.1360.20">
    <property type="entry name" value="Transcriptional coactivator/pterin dehydratase"/>
    <property type="match status" value="1"/>
</dbReference>
<dbReference type="GO" id="GO:0006729">
    <property type="term" value="P:tetrahydrobiopterin biosynthetic process"/>
    <property type="evidence" value="ECO:0007669"/>
    <property type="project" value="UniProtKB-KW"/>
</dbReference>
<reference evidence="6" key="1">
    <citation type="submission" date="2019-05" db="EMBL/GenBank/DDBJ databases">
        <authorList>
            <person name="Zhang S."/>
            <person name="Liu J."/>
        </authorList>
    </citation>
    <scope>NUCLEOTIDE SEQUENCE [LARGE SCALE GENOMIC DNA]</scope>
</reference>
<keyword evidence="5" id="KW-0456">Lyase</keyword>
<comment type="similarity">
    <text evidence="2">Belongs to the pterin-4-alpha-carbinolamine dehydratase family.</text>
</comment>
<reference evidence="6" key="2">
    <citation type="submission" date="2025-08" db="UniProtKB">
        <authorList>
            <consortium name="Ensembl"/>
        </authorList>
    </citation>
    <scope>IDENTIFICATION</scope>
</reference>
<dbReference type="EC" id="4.2.1.96" evidence="3"/>
<evidence type="ECO:0000256" key="5">
    <source>
        <dbReference type="ARBA" id="ARBA00023239"/>
    </source>
</evidence>
<keyword evidence="4" id="KW-0783">Tetrahydrobiopterin biosynthesis</keyword>
<dbReference type="SUPFAM" id="SSF55248">
    <property type="entry name" value="PCD-like"/>
    <property type="match status" value="1"/>
</dbReference>
<protein>
    <recommendedName>
        <fullName evidence="3">4a-hydroxytetrahydrobiopterin dehydratase</fullName>
        <ecNumber evidence="3">4.2.1.96</ecNumber>
    </recommendedName>
</protein>
<organism evidence="6 7">
    <name type="scientific">Bos mutus grunniens</name>
    <name type="common">Wild yak</name>
    <name type="synonym">Bos grunniens</name>
    <dbReference type="NCBI Taxonomy" id="30521"/>
    <lineage>
        <taxon>Eukaryota</taxon>
        <taxon>Metazoa</taxon>
        <taxon>Chordata</taxon>
        <taxon>Craniata</taxon>
        <taxon>Vertebrata</taxon>
        <taxon>Euteleostomi</taxon>
        <taxon>Mammalia</taxon>
        <taxon>Eutheria</taxon>
        <taxon>Laurasiatheria</taxon>
        <taxon>Artiodactyla</taxon>
        <taxon>Ruminantia</taxon>
        <taxon>Pecora</taxon>
        <taxon>Bovidae</taxon>
        <taxon>Bovinae</taxon>
        <taxon>Bos</taxon>
    </lineage>
</organism>
<evidence type="ECO:0000313" key="6">
    <source>
        <dbReference type="Ensembl" id="ENSBGRP00000006640.1"/>
    </source>
</evidence>
<dbReference type="Proteomes" id="UP000694520">
    <property type="component" value="Chromosome 6"/>
</dbReference>
<evidence type="ECO:0000256" key="3">
    <source>
        <dbReference type="ARBA" id="ARBA00013252"/>
    </source>
</evidence>
<accession>A0A8C0A4F5</accession>
<sequence>LLPHFMTAPFQRLQKGSWSPDDSGLQTEKLDQHPEWFNLCTKAHTILSTHKCAGFSERDINTASFRSKWQGP</sequence>
<name>A0A8C0A4F5_BOSMU</name>
<comment type="catalytic activity">
    <reaction evidence="1">
        <text>(4aS,6R)-4a-hydroxy-L-erythro-5,6,7,8-tetrahydrobiopterin = (6R)-L-erythro-6,7-dihydrobiopterin + H2O</text>
        <dbReference type="Rhea" id="RHEA:11920"/>
        <dbReference type="ChEBI" id="CHEBI:15377"/>
        <dbReference type="ChEBI" id="CHEBI:15642"/>
        <dbReference type="ChEBI" id="CHEBI:43120"/>
        <dbReference type="EC" id="4.2.1.96"/>
    </reaction>
</comment>
<dbReference type="Pfam" id="PF01329">
    <property type="entry name" value="Pterin_4a"/>
    <property type="match status" value="1"/>
</dbReference>
<dbReference type="AlphaFoldDB" id="A0A8C0A4F5"/>
<dbReference type="Ensembl" id="ENSBGRT00000007619.1">
    <property type="protein sequence ID" value="ENSBGRP00000006640.1"/>
    <property type="gene ID" value="ENSBGRG00000004116.1"/>
</dbReference>
<evidence type="ECO:0000256" key="2">
    <source>
        <dbReference type="ARBA" id="ARBA00006472"/>
    </source>
</evidence>
<dbReference type="InterPro" id="IPR036428">
    <property type="entry name" value="PCD_sf"/>
</dbReference>
<proteinExistence type="inferred from homology"/>
<evidence type="ECO:0000256" key="1">
    <source>
        <dbReference type="ARBA" id="ARBA00001554"/>
    </source>
</evidence>